<evidence type="ECO:0008006" key="3">
    <source>
        <dbReference type="Google" id="ProtNLM"/>
    </source>
</evidence>
<dbReference type="RefSeq" id="WP_377914851.1">
    <property type="nucleotide sequence ID" value="NZ_JBHRZT010000043.1"/>
</dbReference>
<comment type="caution">
    <text evidence="1">The sequence shown here is derived from an EMBL/GenBank/DDBJ whole genome shotgun (WGS) entry which is preliminary data.</text>
</comment>
<dbReference type="InterPro" id="IPR036410">
    <property type="entry name" value="HSP_DnaJ_Cys-rich_dom_sf"/>
</dbReference>
<sequence length="47" mass="5235">MKIVAVCKQCNGAGRVDTMIPFYKRACSSCNGTGKFTQTLTEYRENI</sequence>
<dbReference type="SUPFAM" id="SSF57938">
    <property type="entry name" value="DnaJ/Hsp40 cysteine-rich domain"/>
    <property type="match status" value="1"/>
</dbReference>
<dbReference type="Gene3D" id="6.20.20.10">
    <property type="match status" value="1"/>
</dbReference>
<dbReference type="EMBL" id="JBHRZT010000043">
    <property type="protein sequence ID" value="MFC3883913.1"/>
    <property type="molecule type" value="Genomic_DNA"/>
</dbReference>
<accession>A0ABV8B0Y9</accession>
<name>A0ABV8B0Y9_9BACI</name>
<evidence type="ECO:0000313" key="2">
    <source>
        <dbReference type="Proteomes" id="UP001595752"/>
    </source>
</evidence>
<protein>
    <recommendedName>
        <fullName evidence="3">Molecular chaperone DnaJ</fullName>
    </recommendedName>
</protein>
<evidence type="ECO:0000313" key="1">
    <source>
        <dbReference type="EMBL" id="MFC3883913.1"/>
    </source>
</evidence>
<organism evidence="1 2">
    <name type="scientific">Bacillus songklensis</name>
    <dbReference type="NCBI Taxonomy" id="1069116"/>
    <lineage>
        <taxon>Bacteria</taxon>
        <taxon>Bacillati</taxon>
        <taxon>Bacillota</taxon>
        <taxon>Bacilli</taxon>
        <taxon>Bacillales</taxon>
        <taxon>Bacillaceae</taxon>
        <taxon>Bacillus</taxon>
    </lineage>
</organism>
<dbReference type="Proteomes" id="UP001595752">
    <property type="component" value="Unassembled WGS sequence"/>
</dbReference>
<proteinExistence type="predicted"/>
<gene>
    <name evidence="1" type="ORF">ACFOU2_10515</name>
</gene>
<keyword evidence="2" id="KW-1185">Reference proteome</keyword>
<reference evidence="2" key="1">
    <citation type="journal article" date="2019" name="Int. J. Syst. Evol. Microbiol.">
        <title>The Global Catalogue of Microorganisms (GCM) 10K type strain sequencing project: providing services to taxonomists for standard genome sequencing and annotation.</title>
        <authorList>
            <consortium name="The Broad Institute Genomics Platform"/>
            <consortium name="The Broad Institute Genome Sequencing Center for Infectious Disease"/>
            <person name="Wu L."/>
            <person name="Ma J."/>
        </authorList>
    </citation>
    <scope>NUCLEOTIDE SEQUENCE [LARGE SCALE GENOMIC DNA]</scope>
    <source>
        <strain evidence="2">CCUG 61889</strain>
    </source>
</reference>